<dbReference type="Gene3D" id="2.160.20.10">
    <property type="entry name" value="Single-stranded right-handed beta-helix, Pectin lyase-like"/>
    <property type="match status" value="1"/>
</dbReference>
<comment type="caution">
    <text evidence="1">The sequence shown here is derived from an EMBL/GenBank/DDBJ whole genome shotgun (WGS) entry which is preliminary data.</text>
</comment>
<protein>
    <submittedName>
        <fullName evidence="1">Uncharacterized protein</fullName>
    </submittedName>
</protein>
<proteinExistence type="predicted"/>
<dbReference type="AlphaFoldDB" id="X1ADX9"/>
<accession>X1ADX9</accession>
<dbReference type="SUPFAM" id="SSF51126">
    <property type="entry name" value="Pectin lyase-like"/>
    <property type="match status" value="1"/>
</dbReference>
<dbReference type="InterPro" id="IPR011050">
    <property type="entry name" value="Pectin_lyase_fold/virulence"/>
</dbReference>
<name>X1ADX9_9ZZZZ</name>
<dbReference type="EMBL" id="BART01002219">
    <property type="protein sequence ID" value="GAG58261.1"/>
    <property type="molecule type" value="Genomic_DNA"/>
</dbReference>
<gene>
    <name evidence="1" type="ORF">S01H4_06961</name>
</gene>
<evidence type="ECO:0000313" key="1">
    <source>
        <dbReference type="EMBL" id="GAG58261.1"/>
    </source>
</evidence>
<organism evidence="1">
    <name type="scientific">marine sediment metagenome</name>
    <dbReference type="NCBI Taxonomy" id="412755"/>
    <lineage>
        <taxon>unclassified sequences</taxon>
        <taxon>metagenomes</taxon>
        <taxon>ecological metagenomes</taxon>
    </lineage>
</organism>
<sequence>MHNLVKGTYYTTIQAALDDAGTGNTIEVADGTYEENIIFPINKAIILSSVNGKGVTTIKGTGDDSVVTISGCPDGTILDEFTITGSNTAESGGGILIEGGCSPTIQNNTISENNASYGGGIYIKSGSPIIGGADEDNDTANFNIVCQNTTDGNCTTTNQIFPNTYSHNYICISCAGCGGL</sequence>
<reference evidence="1" key="1">
    <citation type="journal article" date="2014" name="Front. Microbiol.">
        <title>High frequency of phylogenetically diverse reductive dehalogenase-homologous genes in deep subseafloor sedimentary metagenomes.</title>
        <authorList>
            <person name="Kawai M."/>
            <person name="Futagami T."/>
            <person name="Toyoda A."/>
            <person name="Takaki Y."/>
            <person name="Nishi S."/>
            <person name="Hori S."/>
            <person name="Arai W."/>
            <person name="Tsubouchi T."/>
            <person name="Morono Y."/>
            <person name="Uchiyama I."/>
            <person name="Ito T."/>
            <person name="Fujiyama A."/>
            <person name="Inagaki F."/>
            <person name="Takami H."/>
        </authorList>
    </citation>
    <scope>NUCLEOTIDE SEQUENCE</scope>
    <source>
        <strain evidence="1">Expedition CK06-06</strain>
    </source>
</reference>
<dbReference type="InterPro" id="IPR012334">
    <property type="entry name" value="Pectin_lyas_fold"/>
</dbReference>